<dbReference type="Gene3D" id="3.10.450.30">
    <property type="entry name" value="Microbial ribonucleases"/>
    <property type="match status" value="1"/>
</dbReference>
<dbReference type="SUPFAM" id="SSF53933">
    <property type="entry name" value="Microbial ribonucleases"/>
    <property type="match status" value="1"/>
</dbReference>
<evidence type="ECO:0000256" key="6">
    <source>
        <dbReference type="ARBA" id="ARBA00023157"/>
    </source>
</evidence>
<organism evidence="10 11">
    <name type="scientific">Melanomma pulvis-pyrius CBS 109.77</name>
    <dbReference type="NCBI Taxonomy" id="1314802"/>
    <lineage>
        <taxon>Eukaryota</taxon>
        <taxon>Fungi</taxon>
        <taxon>Dikarya</taxon>
        <taxon>Ascomycota</taxon>
        <taxon>Pezizomycotina</taxon>
        <taxon>Dothideomycetes</taxon>
        <taxon>Pleosporomycetidae</taxon>
        <taxon>Pleosporales</taxon>
        <taxon>Melanommataceae</taxon>
        <taxon>Melanomma</taxon>
    </lineage>
</organism>
<keyword evidence="6" id="KW-1015">Disulfide bond</keyword>
<evidence type="ECO:0000256" key="1">
    <source>
        <dbReference type="ARBA" id="ARBA00009006"/>
    </source>
</evidence>
<evidence type="ECO:0000256" key="7">
    <source>
        <dbReference type="ARBA" id="ARBA00023239"/>
    </source>
</evidence>
<protein>
    <recommendedName>
        <fullName evidence="2">ribonuclease T1</fullName>
        <ecNumber evidence="2">4.6.1.24</ecNumber>
    </recommendedName>
</protein>
<keyword evidence="4" id="KW-0255">Endonuclease</keyword>
<feature type="chain" id="PRO_5025524540" description="ribonuclease T1" evidence="9">
    <location>
        <begin position="20"/>
        <end position="133"/>
    </location>
</feature>
<dbReference type="PANTHER" id="PTHR42104">
    <property type="entry name" value="EXTRACELLULAR GUANYL-SPECIFIC RIBONUCLEASE RNTA (AFU_ORTHOLOGUE AFUA_4G03230)"/>
    <property type="match status" value="1"/>
</dbReference>
<dbReference type="EMBL" id="MU001778">
    <property type="protein sequence ID" value="KAF2798689.1"/>
    <property type="molecule type" value="Genomic_DNA"/>
</dbReference>
<evidence type="ECO:0000313" key="10">
    <source>
        <dbReference type="EMBL" id="KAF2798689.1"/>
    </source>
</evidence>
<proteinExistence type="inferred from homology"/>
<comment type="catalytic activity">
    <reaction evidence="8">
        <text>[RNA] containing guanosine + H2O = an [RNA fragment]-3'-guanosine-3'-phosphate + a 5'-hydroxy-ribonucleotide-3'-[RNA fragment].</text>
        <dbReference type="EC" id="4.6.1.24"/>
    </reaction>
</comment>
<dbReference type="Pfam" id="PF00545">
    <property type="entry name" value="Ribonuclease"/>
    <property type="match status" value="1"/>
</dbReference>
<dbReference type="AlphaFoldDB" id="A0A6A6XQQ6"/>
<evidence type="ECO:0000256" key="3">
    <source>
        <dbReference type="ARBA" id="ARBA00022722"/>
    </source>
</evidence>
<dbReference type="GO" id="GO:0046589">
    <property type="term" value="F:ribonuclease T1 activity"/>
    <property type="evidence" value="ECO:0007669"/>
    <property type="project" value="UniProtKB-EC"/>
</dbReference>
<dbReference type="EC" id="4.6.1.24" evidence="2"/>
<evidence type="ECO:0000256" key="8">
    <source>
        <dbReference type="ARBA" id="ARBA00034015"/>
    </source>
</evidence>
<dbReference type="GO" id="GO:0016787">
    <property type="term" value="F:hydrolase activity"/>
    <property type="evidence" value="ECO:0007669"/>
    <property type="project" value="UniProtKB-KW"/>
</dbReference>
<keyword evidence="5" id="KW-0378">Hydrolase</keyword>
<gene>
    <name evidence="10" type="ORF">K505DRAFT_405025</name>
</gene>
<evidence type="ECO:0000256" key="5">
    <source>
        <dbReference type="ARBA" id="ARBA00022801"/>
    </source>
</evidence>
<keyword evidence="11" id="KW-1185">Reference proteome</keyword>
<dbReference type="GO" id="GO:0003723">
    <property type="term" value="F:RNA binding"/>
    <property type="evidence" value="ECO:0007669"/>
    <property type="project" value="InterPro"/>
</dbReference>
<keyword evidence="7" id="KW-0456">Lyase</keyword>
<dbReference type="OrthoDB" id="5425539at2759"/>
<evidence type="ECO:0000256" key="2">
    <source>
        <dbReference type="ARBA" id="ARBA00012549"/>
    </source>
</evidence>
<comment type="similarity">
    <text evidence="1">Belongs to the ribonuclease N1/T1 family.</text>
</comment>
<dbReference type="InterPro" id="IPR016191">
    <property type="entry name" value="Ribonuclease/ribotoxin"/>
</dbReference>
<evidence type="ECO:0000256" key="4">
    <source>
        <dbReference type="ARBA" id="ARBA00022759"/>
    </source>
</evidence>
<dbReference type="PANTHER" id="PTHR42104:SF1">
    <property type="entry name" value="EXTRACELLULAR GUANYL-SPECIFIC RIBONUCLEASE RNTA (AFU_ORTHOLOGUE AFUA_4G03230)"/>
    <property type="match status" value="1"/>
</dbReference>
<evidence type="ECO:0000313" key="11">
    <source>
        <dbReference type="Proteomes" id="UP000799757"/>
    </source>
</evidence>
<dbReference type="InterPro" id="IPR000026">
    <property type="entry name" value="N1-like"/>
</dbReference>
<evidence type="ECO:0000256" key="9">
    <source>
        <dbReference type="SAM" id="SignalP"/>
    </source>
</evidence>
<dbReference type="Proteomes" id="UP000799757">
    <property type="component" value="Unassembled WGS sequence"/>
</dbReference>
<accession>A0A6A6XQQ6</accession>
<keyword evidence="9" id="KW-0732">Signal</keyword>
<reference evidence="10" key="1">
    <citation type="journal article" date="2020" name="Stud. Mycol.">
        <title>101 Dothideomycetes genomes: a test case for predicting lifestyles and emergence of pathogens.</title>
        <authorList>
            <person name="Haridas S."/>
            <person name="Albert R."/>
            <person name="Binder M."/>
            <person name="Bloem J."/>
            <person name="Labutti K."/>
            <person name="Salamov A."/>
            <person name="Andreopoulos B."/>
            <person name="Baker S."/>
            <person name="Barry K."/>
            <person name="Bills G."/>
            <person name="Bluhm B."/>
            <person name="Cannon C."/>
            <person name="Castanera R."/>
            <person name="Culley D."/>
            <person name="Daum C."/>
            <person name="Ezra D."/>
            <person name="Gonzalez J."/>
            <person name="Henrissat B."/>
            <person name="Kuo A."/>
            <person name="Liang C."/>
            <person name="Lipzen A."/>
            <person name="Lutzoni F."/>
            <person name="Magnuson J."/>
            <person name="Mondo S."/>
            <person name="Nolan M."/>
            <person name="Ohm R."/>
            <person name="Pangilinan J."/>
            <person name="Park H.-J."/>
            <person name="Ramirez L."/>
            <person name="Alfaro M."/>
            <person name="Sun H."/>
            <person name="Tritt A."/>
            <person name="Yoshinaga Y."/>
            <person name="Zwiers L.-H."/>
            <person name="Turgeon B."/>
            <person name="Goodwin S."/>
            <person name="Spatafora J."/>
            <person name="Crous P."/>
            <person name="Grigoriev I."/>
        </authorList>
    </citation>
    <scope>NUCLEOTIDE SEQUENCE</scope>
    <source>
        <strain evidence="10">CBS 109.77</strain>
    </source>
</reference>
<keyword evidence="3" id="KW-0540">Nuclease</keyword>
<name>A0A6A6XQQ6_9PLEO</name>
<feature type="signal peptide" evidence="9">
    <location>
        <begin position="1"/>
        <end position="19"/>
    </location>
</feature>
<dbReference type="CDD" id="cd00606">
    <property type="entry name" value="fungal_RNase"/>
    <property type="match status" value="1"/>
</dbReference>
<sequence length="133" mass="13655">MFNPISLLPFLLLITSSSALPADLEKRAGATCGSVVYTAAQVNAASVKACSYYQAGTQAGSSTYPHTYNNNEGFSFKVTGPYQEFPILSSGAVYTGGSPGPDRVIINTSCKQAGVITHTGASGNNFVGCSGTS</sequence>